<dbReference type="SUPFAM" id="SSF47336">
    <property type="entry name" value="ACP-like"/>
    <property type="match status" value="5"/>
</dbReference>
<dbReference type="FunFam" id="1.10.1200.10:FF:000005">
    <property type="entry name" value="Nonribosomal peptide synthetase 1"/>
    <property type="match status" value="2"/>
</dbReference>
<dbReference type="CDD" id="cd05918">
    <property type="entry name" value="A_NRPS_SidN3_like"/>
    <property type="match status" value="5"/>
</dbReference>
<dbReference type="SMART" id="SM00823">
    <property type="entry name" value="PKS_PP"/>
    <property type="match status" value="4"/>
</dbReference>
<dbReference type="GO" id="GO:0005737">
    <property type="term" value="C:cytoplasm"/>
    <property type="evidence" value="ECO:0007669"/>
    <property type="project" value="TreeGrafter"/>
</dbReference>
<dbReference type="PROSITE" id="PS00455">
    <property type="entry name" value="AMP_BINDING"/>
    <property type="match status" value="4"/>
</dbReference>
<evidence type="ECO:0000256" key="4">
    <source>
        <dbReference type="ARBA" id="ARBA00029454"/>
    </source>
</evidence>
<evidence type="ECO:0000313" key="8">
    <source>
        <dbReference type="Proteomes" id="UP000234275"/>
    </source>
</evidence>
<evidence type="ECO:0000313" key="7">
    <source>
        <dbReference type="EMBL" id="PLB51476.1"/>
    </source>
</evidence>
<dbReference type="Gene3D" id="3.30.559.30">
    <property type="entry name" value="Nonribosomal peptide synthetase, condensation domain"/>
    <property type="match status" value="6"/>
</dbReference>
<proteinExistence type="inferred from homology"/>
<keyword evidence="3" id="KW-0436">Ligase</keyword>
<dbReference type="RefSeq" id="XP_024706778.1">
    <property type="nucleotide sequence ID" value="XM_024846324.1"/>
</dbReference>
<dbReference type="GeneID" id="36554023"/>
<dbReference type="Pfam" id="PF00550">
    <property type="entry name" value="PP-binding"/>
    <property type="match status" value="5"/>
</dbReference>
<dbReference type="Pfam" id="PF00668">
    <property type="entry name" value="Condensation"/>
    <property type="match status" value="6"/>
</dbReference>
<dbReference type="PROSITE" id="PS50075">
    <property type="entry name" value="CARRIER"/>
    <property type="match status" value="5"/>
</dbReference>
<gene>
    <name evidence="7" type="ORF">P170DRAFT_400370</name>
</gene>
<evidence type="ECO:0000256" key="2">
    <source>
        <dbReference type="ARBA" id="ARBA00022553"/>
    </source>
</evidence>
<dbReference type="FunFam" id="3.30.559.30:FF:000003">
    <property type="entry name" value="Nonribosomal peptide synthase SidD"/>
    <property type="match status" value="3"/>
</dbReference>
<dbReference type="OrthoDB" id="416786at2759"/>
<dbReference type="SUPFAM" id="SSF56801">
    <property type="entry name" value="Acetyl-CoA synthetase-like"/>
    <property type="match status" value="5"/>
</dbReference>
<dbReference type="GO" id="GO:0044550">
    <property type="term" value="P:secondary metabolite biosynthetic process"/>
    <property type="evidence" value="ECO:0007669"/>
    <property type="project" value="TreeGrafter"/>
</dbReference>
<name>A0A2I2GF24_9EURO</name>
<comment type="similarity">
    <text evidence="4">Belongs to the NRP synthetase family.</text>
</comment>
<dbReference type="GO" id="GO:0016874">
    <property type="term" value="F:ligase activity"/>
    <property type="evidence" value="ECO:0007669"/>
    <property type="project" value="UniProtKB-KW"/>
</dbReference>
<sequence length="5809" mass="638901">MPAENHFATGGLAPPESQLQLASAEPPAAVESCLHHLIDRRCEDRPDAPAVCAWNGDFTYGQLGTLARLFGALLAAGGVGPEVFVPIYFEKSRWTIVAILGVLQAGGAFWMCRTVNAHLVVASSHNATKASSLAPRVVVLDDKQQPDYTKVSPETASRVKSNNAAYVIFTSGSTGTPKGAVIEHRSISSSSVAHGPRVNITSASRALQFASYAFDACLLESLTVLVHGGCVCIPSETERRSDLTGAIARLRVNWASITPSMAHSMEPETLPSLETLVLIGEAMSKEDIKQWASHVQLFNGYGPTECTILACTHAMSEAEDLPIKIGHAVGGSCWIVDENDIERVRAVGQAGELLIEGPIVGRGYIGDPSKTAAAFVDRPEWLRKIWPDAHGKVYKTGDLARCFPDGTIECLGRKDSQLKVHGQRMEAAEIEYHLRRHLGNMDVAVEVVKPRDDAESPILAAFVVQEPKALGDTQKSNLEAHLTMQNEDFGVLAHTVKGKLRQALPSYMVPTAVLTLSRMPLSTSGKLDRRSLRELGGSRSRRELQKLSFAATIKAPPRDRMEESIQGLWAEVLHLPVESIGVEDSFWSLGGSSIRAMKLAGVARQRGLKLMVEDIWGAGTLEEMAANASTKDVSAKEVPVFALCENQNERMELMNTLSEYGIKQDDIEDIYPCTRLQEGLFSLTAKSFGAYTMSMEFELPGNINIDRFRRAWETTVEANPILRTRIVPGNAATLWQAVIRDIIPWDSRDPADEIPTHWKNWHLGQRLIRLALSNSTNSGAPHLFTLVIHHALTDGWGLPLVLQQVEAAYKGQSLTSRPFSPFVQYLTRGDQADLDRHWKENLVNLNAAIFPKLPSPGYTPKPTTTTTCTIPMQSGTDMGYITLAARLKLAWGILLSHYTDSWDVLFGVTVAGRGAPVEGIESMTGPTIATIPLRLLLEPQATVIETLEKIHTHSLQTMSVEQAGLQRISRLGAEPAAACQFQSLLVIQPDESDNERPPMFAKCCEITQQAENCSHGVTVVAKPSSTSVELSITYDPLMITDVQMTRLTHQFEHIHHQIQRAPTVRLQEIGSVSASDMAELRKWNGRAPRQVEECAHELIYQRTLIQPEASAVCAWDGGFSYQELEDHASNLARHLSARGVGAEVFVPLYFEKSRWTTVAMLAVLKAGGAFVLLDASHPLDRLQNICRDTRGSLVICSEAKASFASELGLSEIVILGPNQVQFLERGPAMEPCNVMPSNAMYVVFTSGSTGKPKGAVITHGGWCTIVQANYPKAGLGQGSRVLQFAAYAFDMSVWDNLVTLVAGGCVCVPSDQDRLSNLTGAIAALRANWATITPSIARILSPQTSPTLKHLALGGEPMTAADVQKWSPYLHLMNSYGPAECAMQVSLKENLLDPSQSTNIGTFHGAVGWVVDPQNAGRLRPIGAVGELLIEGPSIAREYLDNPQRTAEAFLENPPWMHEFRDEACRLYKTGDLVQYTADGELVIVGRKDTQVKLRGQRVEMGEVEYHLRRSFPDAQGVVTDLLYPHDGRAALLAGFVLRTPILGHTNLIADSDANFRKEAGLALSAMSQALPPYMVPAVLIPLNRLPLSPTGKVNRRELCSQAALLSREQLEQLIMEGKTDIRDPETHTQCELRRLYADVLSIPEDKIGIEDDFFRRGGDSLSAIKLVAGAQKLGYAFTVADVFTRPRIVDLVAGMSIVNGAPSDDIVPLSLVPSLEVQEQVVSSLLAQSDLTRDQIEDVYPTTPMQEGLMALSLKSPGKYVATFVYDLEEGINLNQLREAVNSTVSANPILRTRLTQTPEGTFQVVIREAARWMIHATQQECDEARAQIPVMGPNKQLLRLDLITDRPQLVVTIHHALYDGWSLPLLWDQIEAAYRGHALQPRPFSPFIRFLQRESDATSFWQSQFEGLDAGVFPPLPSSTYQPKPSHAIHRLLPMPPYIHTDVMMTTAIQLAWAVIMSYYTDSNDVVFGLTLSGRNAPVVGIDEFTGPTLTAVPFRTKLHLDRPIQQVLREIKNRLTAMMPYEQTGLRDIRSVSEDAVKASEFQSQLGIQPPGLSRSGTLATEVEGNAEGYGDFTSYGIVMVCHLAAEKEQPLDVIAQYDPNMLDPSQANRIVVQFEHVLVQILSCPDMRIGDISPVSGEDWRQLERWNAKLPPSSEQCLHDLVLDHSLSRPDTPAISAWDGELTFRELGSLSQEFALALRSKGLQQGTIVPLCMTRSRWCILSMMAVLRSGATLVCMDPTLPAERLQNILDQTQPQIVIASHDTKYKFDGSPVTVVTFPSADQSAIPDLASDPEPVIDPSTPAFIVFTSGSTGQPKGIVMEHRNLSTSIQAHSASLGVSRDSRVLHFASYAFDASIYEVFTTLATGGCLCIPSESDRMNAIEEFIKDKQVDVAILAPSVLATLDPDQVPSVRTVTVGGEALTRHVAGHWASRVTLINGYGPAETTICAAGRVEASWKPGTIGPMLGGVAWVTVPTDPQRLAPLGAIGELIIEGPVVTRGYLNRPDLTREGYIDAPEWLVRWRNGKPGRVYRSGDLVELNTEGAIRFVGRKDTQVKLRGQRIELAEVEYHVNRWTASEDVIVDIAAVDGSSILFACMVDRLSEQKSVATGLLLPPTQGFLNTVQAAEAAVRGSVPAYMVPAVFLPVANIPRTAGGKVDRRCLRDAVAGLSPADLQMYKAGSRHEHRPPSNAREEAIRCVLARVLNKDPDVIGMDDSFFHLGGDSITAMRMISQLRRVGITTTVEDIFKQGTIGKLAPTVSDNSNAPSHSSGDATLNMSFRLSPIQQLFFDRTRTQVNHFDHGFMFELQKTVSSDQVNEAVRWIVKIHGMLRARFSSDDTGTWHQTITTDVDTSYRYRTHQKTSCAEAEVIFKNSQETLQIQHGPLIAVDLINMNGGKQWLSLIAHRLVADMRSSQVIMHQLEQLLTSLPVSPPPSIQYPTWCQFLDQYTAANPEVMGQEAPEAQMDYWELTNAGNVNADADEYGIFFNEEDTMRLLGQANESFQTRPGEIIHAALIFAFAKSFPDRSTPVFFVQDHDRDPWAEDLDVTGTVGVLDSIYPCDVQVDSNHSLTDVVRCTKDTRRDVQLNGRFFLSAQHHQIINMEVVFNYRDNHPHMEKPGSLFGRAHMPSSALLNKGPKLVRFAPIEILAEVVNAQLRVHFKYSRSMKKAPAILGWADQSLAVLSSLARQLPTLTRQITRSDLPLLHLKDEQFERFRTQTIDPLARTGHVVVDAYPCSPIQHGMLVSQAKKANDYVNRAVFTVQSRQGEPVDVNRLADAWQKVVQKHPILRTIFVDSPRGDGTVDQVVLDSVQLDVISHVSAKTDDPLQELCHHQSAPFPVLCPPHRLTVCQSATGTVACCWEVHHALVDGISSAVVFRDLLQAYDGFWSPDSDRVYRDYMAHLQRQSPTPCQQYWDEYTENLHPCFFPKLDIDDEHGLDTHPAHFTRSLAGAPALHAFCQLHELTMATVFQIAWGLVLRAYTKSDDVCYGYMTSGRDTPIQGIEDAVGPFINLLVRRVNFHESQSAIATLRQSQEDFTQCLPYQYWPLAAITHRHGSLLFNSVMSVHSGMPHHLVPDSSLIFHEQGGHNATEYDLALHIETGKDHVDVVLDYSQMLLTESQASFVLDAFEQAVQGLITQSKEPVKSVCLLGGDSRKAVWEWNREYPNPVERCVGDMILDHSRIKPETPAVCAWDGNFTYAELAAHSANLSNRLQTLHGVVPETFVPIYAVKSRWVAVAITAVIRSGGAFILLDPSHPLERLRTICTNSRATLVLSRPQEKEIAAKLMDRVVTYGEEKPDTEGTKEVDGCRANAVQLTPDNTLYGIFTSGSTGQPKGVIIQHRAFATSAVTQAGTLRIGPQSRVLQFASFAFDVAVGEILTTLIQGGCLCIPSEEQRQQALPRAAYELQANWAFFTPSVARVLRPTDFPTLRCLVLAGEAVGNKEIQMWSPRLHLILGYGPSECAVWCSGTVDKCHPETDERSLGRWFGCRIWIVDQDDPDVLVPLGAAGELVIDGPIIGRGYLNDPVTTNAAFLDGPRAWGETQSGRIYRTGDLARYKADGTLQFVARKDLQVKLRGQRFELADVEHNLRQVFDDTHDTFAEVTTTSNNTKLLVAFVYASSASHSAESDKEGLLGAPTREFRTATEAAEAQLRTKMPGYMVPTLFLPLQGVPLTNNGKLDRRQLRNAVTSLSLDDVQAYSAPVTARTQPSTPAERQLQKIWSEVLVRPAETIGVEDNFFRLGGDSLRAMTLIPGAREAGYTITMADVFNNPRLSDLAKIARQVAGETTAPLEPFALIADSTDLIDIAAQRCGASPGQIEDIYPCTPLQEGLMALSTKSADRYKVTFRYQLDSQVNLEQFQSAWIAIAALNPILRTRMIQSDYHPGTFQVVLVESPHFYQFDNPGAYEEHIQDCEMVLGRQLADFSLIKSAYTGRVQFCLTLHHSLYDGWTIPSLWDQVHTYYSVSHMPQLPCPFNRFIDYVQRQSESAAEYWRSEFSELSASIWPALPSARHTPMANASLHHTITGLQLDGGSGYTATTLIQLAWAMVMSCQTDSDDVVYGVTLNGRSAPLVGIEEMAGPTIASFPLRVRLGLDSDTVEDALSAIQQQGAKRIPYQQFGLQNIRNLSSEAGQACQFQSQLGIQPASTASQKAGGLVEELHSEHGDYAAFAEYAFVIICHLDDTDTSSIQVVVNYDPQVVSSMTASRILGQFSHLLQELPRNLETPLNQIDALSPDDRHQLSSWNRKLPSPLSACLHDLVISRAIAAPGAPAISAWDGNLTYEQLIAVSGQLAGQLRLFGVQRGSLVPVCFEKSKWAAITMLAVLRAGGACVPLDPGHPADHIEKIIRRANAKVVLTSPETRLRIPADCGATVTAIPLQGLAAHATAEPWPQPSPNDASFVIFTSGSTGEPKGILMEHVNLCTSIRDHSPPMLISPSTRALHFASYAFDASIYELFSMLCNGACVCIPSDSDRLSNLAAFIRDAKVNYAIFTPSILNRLLRPELVPSLRTVTFGGEAVTQDVVDTWAPHVTLINGYGPAEATICAAGPIDVGSWTAGTIGPVTGGLGWVTMPSDVSRLAPVGAVGELVIEGPVVTRGYLNDAERTADAYISPPGWLSQIRGDNQAGRLYRTGDLVQYTDDGGIRFVGRKDTQIKLRGQRVELSHVEHQVRLCFLQAAEIVAEVVMRKGNPTLVAFIAQMAPDDEEPDGSEGANDGKNKLFLKPSTSFRAQVQSAVTRLKTLLPVYLVPGLFLHLARVPRTSSDKLDRRRLRDQAASLSSEQIQDLSTQSGSSSAMSHPPQTARERLFQQLWGAVLDIPVDSIGARDDFFELGGDSIMAMKLTSHLRQQGLTLNVSDIFAWPVLAEQASGAKECTDQAYVESYHPGSLLGIDDLQSFAIRELDCSFPGLEIEDILPTTDFQRGFLEHQEIYYLQLHLPMEINVARLEQACHAIIERHPMLRSVFVPHDHSYLQIQFRRIHFRLTQFPCDDDLASVVERLSVENAARGVAKGVPYFQASLISRSQSESVLLLRASHAQFDGESMPLIVQDLISVYEGTALEKAPPSFGLYLRHRQSHANPQTFKFWQQYLQGAALTSLPLSGSDSDEKFTFRQYIPLPTPPRGITLSSLVKAAWAVVLAQVTGQRDVVVSHVLNGRDTPVAGVHAISGPCVTVSPIRITIPSSDHVLDLLRHVQAQYTRSLPYAGIDFQAIRQHSTSWPANTAFSHFLTHQNGASSLSFKIQGHDCTFNSRVMGGKPAFHVVTLPLQDQLIVHLSISGRLGSMEDMKNLSNRYCAAITDLGRGVFPSLSE</sequence>
<dbReference type="Gene3D" id="3.40.50.12780">
    <property type="entry name" value="N-terminal domain of ligase-like"/>
    <property type="match status" value="5"/>
</dbReference>
<dbReference type="GO" id="GO:0043041">
    <property type="term" value="P:amino acid activation for nonribosomal peptide biosynthetic process"/>
    <property type="evidence" value="ECO:0007669"/>
    <property type="project" value="TreeGrafter"/>
</dbReference>
<dbReference type="Pfam" id="PF00501">
    <property type="entry name" value="AMP-binding"/>
    <property type="match status" value="5"/>
</dbReference>
<evidence type="ECO:0000256" key="3">
    <source>
        <dbReference type="ARBA" id="ARBA00022598"/>
    </source>
</evidence>
<accession>A0A2I2GF24</accession>
<feature type="domain" description="Carrier" evidence="6">
    <location>
        <begin position="556"/>
        <end position="632"/>
    </location>
</feature>
<dbReference type="STRING" id="1392250.A0A2I2GF24"/>
<keyword evidence="2" id="KW-0597">Phosphoprotein</keyword>
<dbReference type="Gene3D" id="3.30.559.10">
    <property type="entry name" value="Chloramphenicol acetyltransferase-like domain"/>
    <property type="match status" value="6"/>
</dbReference>
<dbReference type="InterPro" id="IPR009081">
    <property type="entry name" value="PP-bd_ACP"/>
</dbReference>
<dbReference type="NCBIfam" id="TIGR01733">
    <property type="entry name" value="AA-adenyl-dom"/>
    <property type="match status" value="4"/>
</dbReference>
<dbReference type="InterPro" id="IPR023213">
    <property type="entry name" value="CAT-like_dom_sf"/>
</dbReference>
<feature type="domain" description="Carrier" evidence="6">
    <location>
        <begin position="2689"/>
        <end position="2765"/>
    </location>
</feature>
<dbReference type="FunFam" id="3.30.300.30:FF:000015">
    <property type="entry name" value="Nonribosomal peptide synthase SidD"/>
    <property type="match status" value="5"/>
</dbReference>
<dbReference type="PANTHER" id="PTHR45527:SF16">
    <property type="entry name" value="NONRIBOSOMAL PEPTIDE SYNTHASE ATNA-RELATED"/>
    <property type="match status" value="1"/>
</dbReference>
<dbReference type="VEuPathDB" id="FungiDB:P170DRAFT_400370"/>
<dbReference type="InterPro" id="IPR000873">
    <property type="entry name" value="AMP-dep_synth/lig_dom"/>
</dbReference>
<dbReference type="Gene3D" id="3.30.300.30">
    <property type="match status" value="5"/>
</dbReference>
<dbReference type="CDD" id="cd19545">
    <property type="entry name" value="FUM14_C_NRPS-like"/>
    <property type="match status" value="3"/>
</dbReference>
<dbReference type="PROSITE" id="PS00012">
    <property type="entry name" value="PHOSPHOPANTETHEINE"/>
    <property type="match status" value="2"/>
</dbReference>
<dbReference type="NCBIfam" id="NF003417">
    <property type="entry name" value="PRK04813.1"/>
    <property type="match status" value="5"/>
</dbReference>
<dbReference type="GO" id="GO:0031177">
    <property type="term" value="F:phosphopantetheine binding"/>
    <property type="evidence" value="ECO:0007669"/>
    <property type="project" value="InterPro"/>
</dbReference>
<feature type="domain" description="Carrier" evidence="6">
    <location>
        <begin position="5299"/>
        <end position="5375"/>
    </location>
</feature>
<dbReference type="Proteomes" id="UP000234275">
    <property type="component" value="Unassembled WGS sequence"/>
</dbReference>
<dbReference type="InterPro" id="IPR036736">
    <property type="entry name" value="ACP-like_sf"/>
</dbReference>
<keyword evidence="1" id="KW-0596">Phosphopantetheine</keyword>
<dbReference type="InterPro" id="IPR010071">
    <property type="entry name" value="AA_adenyl_dom"/>
</dbReference>
<feature type="domain" description="Carrier" evidence="6">
    <location>
        <begin position="1624"/>
        <end position="1700"/>
    </location>
</feature>
<feature type="domain" description="Carrier" evidence="6">
    <location>
        <begin position="4210"/>
        <end position="4286"/>
    </location>
</feature>
<dbReference type="InterPro" id="IPR020845">
    <property type="entry name" value="AMP-binding_CS"/>
</dbReference>
<dbReference type="PANTHER" id="PTHR45527">
    <property type="entry name" value="NONRIBOSOMAL PEPTIDE SYNTHETASE"/>
    <property type="match status" value="1"/>
</dbReference>
<dbReference type="InterPro" id="IPR045851">
    <property type="entry name" value="AMP-bd_C_sf"/>
</dbReference>
<feature type="region of interest" description="Disordered" evidence="5">
    <location>
        <begin position="5264"/>
        <end position="5300"/>
    </location>
</feature>
<dbReference type="CDD" id="cd19542">
    <property type="entry name" value="CT_NRPS-like"/>
    <property type="match status" value="2"/>
</dbReference>
<dbReference type="FunFam" id="3.40.50.12780:FF:000014">
    <property type="entry name" value="Nonribosomal peptide synthetase 1"/>
    <property type="match status" value="4"/>
</dbReference>
<dbReference type="SUPFAM" id="SSF52777">
    <property type="entry name" value="CoA-dependent acyltransferases"/>
    <property type="match status" value="12"/>
</dbReference>
<dbReference type="InterPro" id="IPR042099">
    <property type="entry name" value="ANL_N_sf"/>
</dbReference>
<evidence type="ECO:0000256" key="5">
    <source>
        <dbReference type="SAM" id="MobiDB-lite"/>
    </source>
</evidence>
<dbReference type="EMBL" id="MSFO01000002">
    <property type="protein sequence ID" value="PLB51476.1"/>
    <property type="molecule type" value="Genomic_DNA"/>
</dbReference>
<dbReference type="Gene3D" id="1.10.1200.10">
    <property type="entry name" value="ACP-like"/>
    <property type="match status" value="5"/>
</dbReference>
<dbReference type="GO" id="GO:1904091">
    <property type="term" value="F:non-ribosomal peptide synthetase activity"/>
    <property type="evidence" value="ECO:0007669"/>
    <property type="project" value="UniProtKB-ARBA"/>
</dbReference>
<reference evidence="7 8" key="1">
    <citation type="submission" date="2016-12" db="EMBL/GenBank/DDBJ databases">
        <title>The genomes of Aspergillus section Nigri reveals drivers in fungal speciation.</title>
        <authorList>
            <consortium name="DOE Joint Genome Institute"/>
            <person name="Vesth T.C."/>
            <person name="Nybo J."/>
            <person name="Theobald S."/>
            <person name="Brandl J."/>
            <person name="Frisvad J.C."/>
            <person name="Nielsen K.F."/>
            <person name="Lyhne E.K."/>
            <person name="Kogle M.E."/>
            <person name="Kuo A."/>
            <person name="Riley R."/>
            <person name="Clum A."/>
            <person name="Nolan M."/>
            <person name="Lipzen A."/>
            <person name="Salamov A."/>
            <person name="Henrissat B."/>
            <person name="Wiebenga A."/>
            <person name="De Vries R.P."/>
            <person name="Grigoriev I.V."/>
            <person name="Mortensen U.H."/>
            <person name="Andersen M.R."/>
            <person name="Baker S.E."/>
        </authorList>
    </citation>
    <scope>NUCLEOTIDE SEQUENCE [LARGE SCALE GENOMIC DNA]</scope>
    <source>
        <strain evidence="7 8">IBT 23096</strain>
    </source>
</reference>
<dbReference type="InterPro" id="IPR001242">
    <property type="entry name" value="Condensation_dom"/>
</dbReference>
<keyword evidence="8" id="KW-1185">Reference proteome</keyword>
<organism evidence="7 8">
    <name type="scientific">Aspergillus steynii IBT 23096</name>
    <dbReference type="NCBI Taxonomy" id="1392250"/>
    <lineage>
        <taxon>Eukaryota</taxon>
        <taxon>Fungi</taxon>
        <taxon>Dikarya</taxon>
        <taxon>Ascomycota</taxon>
        <taxon>Pezizomycotina</taxon>
        <taxon>Eurotiomycetes</taxon>
        <taxon>Eurotiomycetidae</taxon>
        <taxon>Eurotiales</taxon>
        <taxon>Aspergillaceae</taxon>
        <taxon>Aspergillus</taxon>
        <taxon>Aspergillus subgen. Circumdati</taxon>
    </lineage>
</organism>
<protein>
    <submittedName>
        <fullName evidence="7">Nonribosomal peptide synthetase</fullName>
    </submittedName>
</protein>
<dbReference type="InterPro" id="IPR006162">
    <property type="entry name" value="Ppantetheine_attach_site"/>
</dbReference>
<feature type="compositionally biased region" description="Polar residues" evidence="5">
    <location>
        <begin position="5281"/>
        <end position="5300"/>
    </location>
</feature>
<feature type="compositionally biased region" description="Basic and acidic residues" evidence="5">
    <location>
        <begin position="5264"/>
        <end position="5273"/>
    </location>
</feature>
<evidence type="ECO:0000256" key="1">
    <source>
        <dbReference type="ARBA" id="ARBA00022450"/>
    </source>
</evidence>
<comment type="caution">
    <text evidence="7">The sequence shown here is derived from an EMBL/GenBank/DDBJ whole genome shotgun (WGS) entry which is preliminary data.</text>
</comment>
<dbReference type="InterPro" id="IPR020806">
    <property type="entry name" value="PKS_PP-bd"/>
</dbReference>
<evidence type="ECO:0000259" key="6">
    <source>
        <dbReference type="PROSITE" id="PS50075"/>
    </source>
</evidence>